<organism evidence="2 3">
    <name type="scientific">Rhizopus oryzae</name>
    <name type="common">Mucormycosis agent</name>
    <name type="synonym">Rhizopus arrhizus var. delemar</name>
    <dbReference type="NCBI Taxonomy" id="64495"/>
    <lineage>
        <taxon>Eukaryota</taxon>
        <taxon>Fungi</taxon>
        <taxon>Fungi incertae sedis</taxon>
        <taxon>Mucoromycota</taxon>
        <taxon>Mucoromycotina</taxon>
        <taxon>Mucoromycetes</taxon>
        <taxon>Mucorales</taxon>
        <taxon>Mucorineae</taxon>
        <taxon>Rhizopodaceae</taxon>
        <taxon>Rhizopus</taxon>
    </lineage>
</organism>
<evidence type="ECO:0000313" key="3">
    <source>
        <dbReference type="Proteomes" id="UP000717996"/>
    </source>
</evidence>
<comment type="caution">
    <text evidence="2">The sequence shown here is derived from an EMBL/GenBank/DDBJ whole genome shotgun (WGS) entry which is preliminary data.</text>
</comment>
<protein>
    <recommendedName>
        <fullName evidence="4">Reverse transcriptase domain-containing protein</fullName>
    </recommendedName>
</protein>
<sequence>MVSSLSPSGPPDPSDSGSSGSGLGLPFGPSLDVSSLSPSPTAVNSLLYADDVAIIGSASEVKHMLDLAQIHSQVLGYRWSPTKCAILNAPDPTSSRYSSGQNWCTKMKISIASPPYVCDFCGIYHLKGSLKDTL</sequence>
<proteinExistence type="predicted"/>
<dbReference type="AlphaFoldDB" id="A0A9P7C1D6"/>
<reference evidence="2" key="1">
    <citation type="journal article" date="2020" name="Microb. Genom.">
        <title>Genetic diversity of clinical and environmental Mucorales isolates obtained from an investigation of mucormycosis cases among solid organ transplant recipients.</title>
        <authorList>
            <person name="Nguyen M.H."/>
            <person name="Kaul D."/>
            <person name="Muto C."/>
            <person name="Cheng S.J."/>
            <person name="Richter R.A."/>
            <person name="Bruno V.M."/>
            <person name="Liu G."/>
            <person name="Beyhan S."/>
            <person name="Sundermann A.J."/>
            <person name="Mounaud S."/>
            <person name="Pasculle A.W."/>
            <person name="Nierman W.C."/>
            <person name="Driscoll E."/>
            <person name="Cumbie R."/>
            <person name="Clancy C.J."/>
            <person name="Dupont C.L."/>
        </authorList>
    </citation>
    <scope>NUCLEOTIDE SEQUENCE</scope>
    <source>
        <strain evidence="2">GL16</strain>
    </source>
</reference>
<dbReference type="OrthoDB" id="417908at2759"/>
<accession>A0A9P7C1D6</accession>
<name>A0A9P7C1D6_RHIOR</name>
<gene>
    <name evidence="2" type="ORF">G6F51_013512</name>
</gene>
<evidence type="ECO:0000256" key="1">
    <source>
        <dbReference type="SAM" id="MobiDB-lite"/>
    </source>
</evidence>
<dbReference type="EMBL" id="JAANIT010005527">
    <property type="protein sequence ID" value="KAG1531463.1"/>
    <property type="molecule type" value="Genomic_DNA"/>
</dbReference>
<feature type="region of interest" description="Disordered" evidence="1">
    <location>
        <begin position="1"/>
        <end position="26"/>
    </location>
</feature>
<dbReference type="Proteomes" id="UP000717996">
    <property type="component" value="Unassembled WGS sequence"/>
</dbReference>
<evidence type="ECO:0008006" key="4">
    <source>
        <dbReference type="Google" id="ProtNLM"/>
    </source>
</evidence>
<evidence type="ECO:0000313" key="2">
    <source>
        <dbReference type="EMBL" id="KAG1531463.1"/>
    </source>
</evidence>